<dbReference type="RefSeq" id="WP_116356559.1">
    <property type="nucleotide sequence ID" value="NZ_LT976853.1"/>
</dbReference>
<feature type="signal peptide" evidence="11">
    <location>
        <begin position="1"/>
        <end position="31"/>
    </location>
</feature>
<dbReference type="AlphaFoldDB" id="A0A375BIA0"/>
<dbReference type="GO" id="GO:0030245">
    <property type="term" value="P:cellulose catabolic process"/>
    <property type="evidence" value="ECO:0007669"/>
    <property type="project" value="UniProtKB-KW"/>
</dbReference>
<keyword evidence="3 11" id="KW-0732">Signal</keyword>
<feature type="chain" id="PRO_5016828840" description="Glucanase" evidence="11">
    <location>
        <begin position="32"/>
        <end position="401"/>
    </location>
</feature>
<dbReference type="InterPro" id="IPR019834">
    <property type="entry name" value="Glyco_hydro_8_CS"/>
</dbReference>
<keyword evidence="4 9" id="KW-0378">Hydrolase</keyword>
<proteinExistence type="inferred from homology"/>
<evidence type="ECO:0000256" key="11">
    <source>
        <dbReference type="SAM" id="SignalP"/>
    </source>
</evidence>
<evidence type="ECO:0000256" key="5">
    <source>
        <dbReference type="ARBA" id="ARBA00023001"/>
    </source>
</evidence>
<feature type="region of interest" description="Disordered" evidence="10">
    <location>
        <begin position="305"/>
        <end position="324"/>
    </location>
</feature>
<evidence type="ECO:0000256" key="1">
    <source>
        <dbReference type="ARBA" id="ARBA00000966"/>
    </source>
</evidence>
<keyword evidence="7 9" id="KW-0624">Polysaccharide degradation</keyword>
<dbReference type="PROSITE" id="PS00812">
    <property type="entry name" value="GLYCOSYL_HYDROL_F8"/>
    <property type="match status" value="1"/>
</dbReference>
<name>A0A375BIA0_9BURK</name>
<dbReference type="SUPFAM" id="SSF48208">
    <property type="entry name" value="Six-hairpin glycosidases"/>
    <property type="match status" value="1"/>
</dbReference>
<dbReference type="OrthoDB" id="9766708at2"/>
<dbReference type="GO" id="GO:0008810">
    <property type="term" value="F:cellulase activity"/>
    <property type="evidence" value="ECO:0007669"/>
    <property type="project" value="UniProtKB-EC"/>
</dbReference>
<keyword evidence="6 9" id="KW-0326">Glycosidase</keyword>
<evidence type="ECO:0000256" key="2">
    <source>
        <dbReference type="ARBA" id="ARBA00009209"/>
    </source>
</evidence>
<dbReference type="Pfam" id="PF01270">
    <property type="entry name" value="Glyco_hydro_8"/>
    <property type="match status" value="1"/>
</dbReference>
<evidence type="ECO:0000256" key="8">
    <source>
        <dbReference type="PROSITE-ProRule" id="PRU10058"/>
    </source>
</evidence>
<evidence type="ECO:0000256" key="3">
    <source>
        <dbReference type="ARBA" id="ARBA00022729"/>
    </source>
</evidence>
<dbReference type="EC" id="3.2.1.-" evidence="9"/>
<gene>
    <name evidence="12" type="primary">bcsZ</name>
    <name evidence="12" type="ORF">CBM2587_A150107</name>
</gene>
<dbReference type="PRINTS" id="PR00735">
    <property type="entry name" value="GLHYDRLASE8"/>
</dbReference>
<evidence type="ECO:0000256" key="9">
    <source>
        <dbReference type="RuleBase" id="RU361167"/>
    </source>
</evidence>
<dbReference type="InterPro" id="IPR008928">
    <property type="entry name" value="6-hairpin_glycosidase_sf"/>
</dbReference>
<protein>
    <recommendedName>
        <fullName evidence="9">Glucanase</fullName>
        <ecNumber evidence="9">3.2.1.-</ecNumber>
    </recommendedName>
</protein>
<keyword evidence="5" id="KW-0136">Cellulose degradation</keyword>
<feature type="active site" description="Nucleophile" evidence="8">
    <location>
        <position position="135"/>
    </location>
</feature>
<evidence type="ECO:0000256" key="6">
    <source>
        <dbReference type="ARBA" id="ARBA00023295"/>
    </source>
</evidence>
<comment type="catalytic activity">
    <reaction evidence="1">
        <text>Endohydrolysis of (1-&gt;4)-beta-D-glucosidic linkages in cellulose, lichenin and cereal beta-D-glucans.</text>
        <dbReference type="EC" id="3.2.1.4"/>
    </reaction>
</comment>
<comment type="caution">
    <text evidence="12">The sequence shown here is derived from an EMBL/GenBank/DDBJ whole genome shotgun (WGS) entry which is preliminary data.</text>
</comment>
<keyword evidence="7 9" id="KW-0119">Carbohydrate metabolism</keyword>
<sequence>MRRALAGLCRWLAAGALACAALAAAAAPAPACQWADWDAFRQHLLSADGRVIDRSSDRQATVSEGQAYGLFFALVANDRASFDKLLAWTENNLAQGDLASHLPAWLWGRRTPAQEASAGHAESGWGVIDSNPASDADLWIAYALLEAGRLWQERRFTALGTLLARRILREETAVLPGLGRTVLPGPQGFKLGTGHWRLNPSYVPLQVMRRLAAALPEEPAWQQLAGTSARLMLDTAPRGFSPDWVEYEAGRGFLPDAATHAESAYNAIRVYLWAGMLPADEPRRAALLRTFTPLADYVAAKGYPPESIDTRTGQPGPRGSNAGNGGFSAAVAPYLAALGRADQAAAQARRTRELAQREPGGQAGYYTQVLTLFGLGHLDGQFRFARDGTLLPAWKTGCPAR</sequence>
<dbReference type="Gene3D" id="1.50.10.10">
    <property type="match status" value="1"/>
</dbReference>
<accession>A0A375BIA0</accession>
<dbReference type="InterPro" id="IPR012341">
    <property type="entry name" value="6hp_glycosidase-like_sf"/>
</dbReference>
<reference evidence="12" key="1">
    <citation type="submission" date="2018-01" db="EMBL/GenBank/DDBJ databases">
        <authorList>
            <person name="Clerissi C."/>
        </authorList>
    </citation>
    <scope>NUCLEOTIDE SEQUENCE</scope>
    <source>
        <strain evidence="12">Cupriavidus sp. LMG 19464</strain>
    </source>
</reference>
<dbReference type="InterPro" id="IPR002037">
    <property type="entry name" value="Glyco_hydro_8"/>
</dbReference>
<evidence type="ECO:0000256" key="7">
    <source>
        <dbReference type="ARBA" id="ARBA00023326"/>
    </source>
</evidence>
<evidence type="ECO:0000256" key="4">
    <source>
        <dbReference type="ARBA" id="ARBA00022801"/>
    </source>
</evidence>
<evidence type="ECO:0000313" key="12">
    <source>
        <dbReference type="EMBL" id="SOY46039.1"/>
    </source>
</evidence>
<organism evidence="12">
    <name type="scientific">Cupriavidus taiwanensis</name>
    <dbReference type="NCBI Taxonomy" id="164546"/>
    <lineage>
        <taxon>Bacteria</taxon>
        <taxon>Pseudomonadati</taxon>
        <taxon>Pseudomonadota</taxon>
        <taxon>Betaproteobacteria</taxon>
        <taxon>Burkholderiales</taxon>
        <taxon>Burkholderiaceae</taxon>
        <taxon>Cupriavidus</taxon>
    </lineage>
</organism>
<comment type="similarity">
    <text evidence="2 9">Belongs to the glycosyl hydrolase 8 (cellulase D) family.</text>
</comment>
<dbReference type="Proteomes" id="UP000256780">
    <property type="component" value="Chromosome CBM2587_a"/>
</dbReference>
<dbReference type="NCBIfam" id="NF008305">
    <property type="entry name" value="PRK11097.1"/>
    <property type="match status" value="1"/>
</dbReference>
<evidence type="ECO:0000256" key="10">
    <source>
        <dbReference type="SAM" id="MobiDB-lite"/>
    </source>
</evidence>
<dbReference type="EMBL" id="OFSQ01000007">
    <property type="protein sequence ID" value="SOY46039.1"/>
    <property type="molecule type" value="Genomic_DNA"/>
</dbReference>